<dbReference type="AlphaFoldDB" id="A0AAU4K8M2"/>
<sequence length="242" mass="27554">MFPDGVGQADMRQLRDDFARFMMEYKFGIDTVHTKIAILRDELTHLHDYNPIENLSSRLKSPDSILDKIGRKKCPPTFDGIRAAITDIAGVRVTTSFVSDVYRVLDMLTRQDDVTVIEIRDYIARPKPNGYRSLHALLAIPVNMSDRVVTVTVELQIRTIAMDFWASLEHKIYYKYDTVVPAGLLDELAEAAETAHRLDATMEHLHEEIRGSDTRSPDGDVVPTDDVLHRWVAARSRFDNTP</sequence>
<dbReference type="SUPFAM" id="SSF81301">
    <property type="entry name" value="Nucleotidyltransferase"/>
    <property type="match status" value="1"/>
</dbReference>
<dbReference type="PANTHER" id="PTHR47837:SF2">
    <property type="entry name" value="GTP PYROPHOSPHOKINASE YWAC"/>
    <property type="match status" value="1"/>
</dbReference>
<dbReference type="Gene3D" id="3.30.460.10">
    <property type="entry name" value="Beta Polymerase, domain 2"/>
    <property type="match status" value="1"/>
</dbReference>
<evidence type="ECO:0000313" key="3">
    <source>
        <dbReference type="Proteomes" id="UP001432128"/>
    </source>
</evidence>
<proteinExistence type="predicted"/>
<protein>
    <submittedName>
        <fullName evidence="2">GTP pyrophosphokinase family protein</fullName>
    </submittedName>
</protein>
<name>A0AAU4K8M2_9NOCA</name>
<dbReference type="InterPro" id="IPR007685">
    <property type="entry name" value="RelA_SpoT"/>
</dbReference>
<reference evidence="2 3" key="1">
    <citation type="submission" date="2022-10" db="EMBL/GenBank/DDBJ databases">
        <title>The complete genomes of actinobacterial strains from the NBC collection.</title>
        <authorList>
            <person name="Joergensen T.S."/>
            <person name="Alvarez Arevalo M."/>
            <person name="Sterndorff E.B."/>
            <person name="Faurdal D."/>
            <person name="Vuksanovic O."/>
            <person name="Mourched A.-S."/>
            <person name="Charusanti P."/>
            <person name="Shaw S."/>
            <person name="Blin K."/>
            <person name="Weber T."/>
        </authorList>
    </citation>
    <scope>NUCLEOTIDE SEQUENCE [LARGE SCALE GENOMIC DNA]</scope>
    <source>
        <strain evidence="2 3">NBC_00319</strain>
    </source>
</reference>
<dbReference type="GO" id="GO:0015969">
    <property type="term" value="P:guanosine tetraphosphate metabolic process"/>
    <property type="evidence" value="ECO:0007669"/>
    <property type="project" value="InterPro"/>
</dbReference>
<dbReference type="PANTHER" id="PTHR47837">
    <property type="entry name" value="GTP PYROPHOSPHOKINASE YJBM"/>
    <property type="match status" value="1"/>
</dbReference>
<dbReference type="SMART" id="SM00954">
    <property type="entry name" value="RelA_SpoT"/>
    <property type="match status" value="1"/>
</dbReference>
<evidence type="ECO:0000313" key="2">
    <source>
        <dbReference type="EMBL" id="WUM22490.1"/>
    </source>
</evidence>
<dbReference type="Gene3D" id="1.10.287.860">
    <property type="entry name" value="Nucleotidyltransferase"/>
    <property type="match status" value="1"/>
</dbReference>
<gene>
    <name evidence="2" type="ORF">OG579_21050</name>
</gene>
<dbReference type="InterPro" id="IPR043519">
    <property type="entry name" value="NT_sf"/>
</dbReference>
<dbReference type="RefSeq" id="WP_328859310.1">
    <property type="nucleotide sequence ID" value="NZ_CP108021.1"/>
</dbReference>
<organism evidence="2 3">
    <name type="scientific">Williamsia herbipolensis</name>
    <dbReference type="NCBI Taxonomy" id="1603258"/>
    <lineage>
        <taxon>Bacteria</taxon>
        <taxon>Bacillati</taxon>
        <taxon>Actinomycetota</taxon>
        <taxon>Actinomycetes</taxon>
        <taxon>Mycobacteriales</taxon>
        <taxon>Nocardiaceae</taxon>
        <taxon>Williamsia</taxon>
    </lineage>
</organism>
<dbReference type="Proteomes" id="UP001432128">
    <property type="component" value="Chromosome"/>
</dbReference>
<accession>A0AAU4K8M2</accession>
<dbReference type="KEGG" id="whr:OG579_21050"/>
<dbReference type="Pfam" id="PF04607">
    <property type="entry name" value="RelA_SpoT"/>
    <property type="match status" value="1"/>
</dbReference>
<dbReference type="CDD" id="cd05399">
    <property type="entry name" value="NT_Rel-Spo_like"/>
    <property type="match status" value="1"/>
</dbReference>
<dbReference type="EMBL" id="CP108021">
    <property type="protein sequence ID" value="WUM22490.1"/>
    <property type="molecule type" value="Genomic_DNA"/>
</dbReference>
<evidence type="ECO:0000259" key="1">
    <source>
        <dbReference type="SMART" id="SM00954"/>
    </source>
</evidence>
<keyword evidence="3" id="KW-1185">Reference proteome</keyword>
<dbReference type="InterPro" id="IPR052366">
    <property type="entry name" value="GTP_Pyrophosphokinase"/>
</dbReference>
<feature type="domain" description="RelA/SpoT" evidence="1">
    <location>
        <begin position="57"/>
        <end position="180"/>
    </location>
</feature>